<gene>
    <name evidence="2" type="ORF">EJB05_54673</name>
</gene>
<evidence type="ECO:0000313" key="3">
    <source>
        <dbReference type="Proteomes" id="UP000324897"/>
    </source>
</evidence>
<evidence type="ECO:0000259" key="1">
    <source>
        <dbReference type="Pfam" id="PF07762"/>
    </source>
</evidence>
<organism evidence="2 3">
    <name type="scientific">Eragrostis curvula</name>
    <name type="common">weeping love grass</name>
    <dbReference type="NCBI Taxonomy" id="38414"/>
    <lineage>
        <taxon>Eukaryota</taxon>
        <taxon>Viridiplantae</taxon>
        <taxon>Streptophyta</taxon>
        <taxon>Embryophyta</taxon>
        <taxon>Tracheophyta</taxon>
        <taxon>Spermatophyta</taxon>
        <taxon>Magnoliopsida</taxon>
        <taxon>Liliopsida</taxon>
        <taxon>Poales</taxon>
        <taxon>Poaceae</taxon>
        <taxon>PACMAD clade</taxon>
        <taxon>Chloridoideae</taxon>
        <taxon>Eragrostideae</taxon>
        <taxon>Eragrostidinae</taxon>
        <taxon>Eragrostis</taxon>
    </lineage>
</organism>
<dbReference type="AlphaFoldDB" id="A0A5J9SLW2"/>
<proteinExistence type="predicted"/>
<sequence length="410" mass="46511">METEAYPRWVLLARYGEEEDEHEYPGVTGDDKTVAACFTYAGHPIRFSLRIAAPPATSCLWVHSPEGRIWSDPCVIASHGNALLVQIETRVRRSRSDFTVLHFVYSAGDRRSSRPPSLRLLPHCNFIVQNIRRSFCTEDAPAPRGFFIEKLSDHHATPRLLDRNATGILRRGKDAFVVAELQMAPSEYRKPAAELLLLRSGRWSVKRALITHGGDKCRELSSWRTDSVVSVGDRFLCWIDLSRGVMFADVLDDSPVLRYVSFPLKHRCYTEPKRSQNVCATAAGMVKLVEICTSHRCGCWGTRCPHSCYPCTVESWTLRMDDMGWVMDGTVNVTDLWALDKWQGLPRVELECPVVSVDDPNVICFLVCESEQHYEKQWMVMVDMRSKTVQSVCRCPNFSIHVITAKGLTL</sequence>
<evidence type="ECO:0000313" key="2">
    <source>
        <dbReference type="EMBL" id="TVT99932.1"/>
    </source>
</evidence>
<reference evidence="2 3" key="1">
    <citation type="journal article" date="2019" name="Sci. Rep.">
        <title>A high-quality genome of Eragrostis curvula grass provides insights into Poaceae evolution and supports new strategies to enhance forage quality.</title>
        <authorList>
            <person name="Carballo J."/>
            <person name="Santos B.A.C.M."/>
            <person name="Zappacosta D."/>
            <person name="Garbus I."/>
            <person name="Selva J.P."/>
            <person name="Gallo C.A."/>
            <person name="Diaz A."/>
            <person name="Albertini E."/>
            <person name="Caccamo M."/>
            <person name="Echenique V."/>
        </authorList>
    </citation>
    <scope>NUCLEOTIDE SEQUENCE [LARGE SCALE GENOMIC DNA]</scope>
    <source>
        <strain evidence="3">cv. Victoria</strain>
        <tissue evidence="2">Leaf</tissue>
    </source>
</reference>
<feature type="non-terminal residue" evidence="2">
    <location>
        <position position="1"/>
    </location>
</feature>
<comment type="caution">
    <text evidence="2">The sequence shown here is derived from an EMBL/GenBank/DDBJ whole genome shotgun (WGS) entry which is preliminary data.</text>
</comment>
<feature type="domain" description="DUF1618" evidence="1">
    <location>
        <begin position="238"/>
        <end position="364"/>
    </location>
</feature>
<dbReference type="Pfam" id="PF07762">
    <property type="entry name" value="DUF1618"/>
    <property type="match status" value="1"/>
</dbReference>
<dbReference type="PANTHER" id="PTHR33074">
    <property type="entry name" value="EXPRESSED PROTEIN-RELATED"/>
    <property type="match status" value="1"/>
</dbReference>
<name>A0A5J9SLW2_9POAL</name>
<dbReference type="EMBL" id="RWGY01000656">
    <property type="protein sequence ID" value="TVT99932.1"/>
    <property type="molecule type" value="Genomic_DNA"/>
</dbReference>
<dbReference type="Gramene" id="TVT99932">
    <property type="protein sequence ID" value="TVT99932"/>
    <property type="gene ID" value="EJB05_54673"/>
</dbReference>
<dbReference type="PANTHER" id="PTHR33074:SF124">
    <property type="entry name" value="DUF1618 DOMAIN-CONTAINING PROTEIN"/>
    <property type="match status" value="1"/>
</dbReference>
<dbReference type="OrthoDB" id="694291at2759"/>
<dbReference type="InterPro" id="IPR011676">
    <property type="entry name" value="DUF1618"/>
</dbReference>
<dbReference type="Proteomes" id="UP000324897">
    <property type="component" value="Unassembled WGS sequence"/>
</dbReference>
<keyword evidence="3" id="KW-1185">Reference proteome</keyword>
<protein>
    <recommendedName>
        <fullName evidence="1">DUF1618 domain-containing protein</fullName>
    </recommendedName>
</protein>
<accession>A0A5J9SLW2</accession>